<feature type="active site" description="Charge relay system" evidence="8">
    <location>
        <position position="382"/>
    </location>
</feature>
<sequence>MRGLLSLSLLPLLAAASPLLFDSAEDNAAPIFSSSQSDELPDSYIVVFKKGVSHVDAVEHHDWINNLHVQSEVARSKKKRDLSDLVFSTFEGLKHTYNIPGGLLGYSGHFDESVIESVRRHPQVAYVEKDSIVHTMEETPEVENGAPWGLARISHRASLSFGTFNKYLYTEEGGEGVDVYVVDTGTNIEHVDFEGRAHWGKTIPSGDVDEDGNGHGTHCSGTIAGKKFGVAKKANVYAVKVLGSNGSGSMSDVVKGVEWAANSHDEKMKAAKKGKGKKGFKGSAANMSLGGGKSVTLDLVVNAAVDAGIHFAVAAGNDNADSCNYSPAGAEKAVTVGASTLADERAYFSNFGKCNDIFAPGLNIQSTWTGSKHAIKTISGTSMASPHIAGLLAYFLSLQPSSDSGFAVADITPKQLKNNLIAIGTSGSLTDIPTGTQNILAWNGGGSSNMTEVFGQGGYTADSKPEEQMFIQPIQELK</sequence>
<dbReference type="FunFam" id="3.40.50.200:FF:000007">
    <property type="entry name" value="Subtilisin-like serine protease"/>
    <property type="match status" value="1"/>
</dbReference>
<feature type="active site" description="Charge relay system" evidence="8">
    <location>
        <position position="183"/>
    </location>
</feature>
<dbReference type="PRINTS" id="PR00723">
    <property type="entry name" value="SUBTILISIN"/>
</dbReference>
<feature type="signal peptide" evidence="9">
    <location>
        <begin position="1"/>
        <end position="16"/>
    </location>
</feature>
<dbReference type="Pfam" id="PF00082">
    <property type="entry name" value="Peptidase_S8"/>
    <property type="match status" value="1"/>
</dbReference>
<evidence type="ECO:0000313" key="12">
    <source>
        <dbReference type="EMBL" id="MDI1492301.1"/>
    </source>
</evidence>
<proteinExistence type="inferred from homology"/>
<dbReference type="PROSITE" id="PS51892">
    <property type="entry name" value="SUBTILASE"/>
    <property type="match status" value="1"/>
</dbReference>
<dbReference type="InterPro" id="IPR037045">
    <property type="entry name" value="S8pro/Inhibitor_I9_sf"/>
</dbReference>
<gene>
    <name evidence="12" type="primary">PRB1</name>
    <name evidence="12" type="ORF">OHK93_003514</name>
</gene>
<keyword evidence="6" id="KW-0865">Zymogen</keyword>
<dbReference type="GO" id="GO:0006508">
    <property type="term" value="P:proteolysis"/>
    <property type="evidence" value="ECO:0007669"/>
    <property type="project" value="UniProtKB-KW"/>
</dbReference>
<keyword evidence="2 8" id="KW-0645">Protease</keyword>
<keyword evidence="13" id="KW-1185">Reference proteome</keyword>
<dbReference type="InterPro" id="IPR034193">
    <property type="entry name" value="PCSK9_ProteinaseK-like"/>
</dbReference>
<dbReference type="PROSITE" id="PS00137">
    <property type="entry name" value="SUBTILASE_HIS"/>
    <property type="match status" value="1"/>
</dbReference>
<comment type="caution">
    <text evidence="12">The sequence shown here is derived from an EMBL/GenBank/DDBJ whole genome shotgun (WGS) entry which is preliminary data.</text>
</comment>
<feature type="active site" description="Charge relay system" evidence="8">
    <location>
        <position position="215"/>
    </location>
</feature>
<keyword evidence="5 8" id="KW-0720">Serine protease</keyword>
<evidence type="ECO:0000256" key="5">
    <source>
        <dbReference type="ARBA" id="ARBA00022825"/>
    </source>
</evidence>
<dbReference type="GO" id="GO:0019863">
    <property type="term" value="F:IgE binding"/>
    <property type="evidence" value="ECO:0007669"/>
    <property type="project" value="UniProtKB-ARBA"/>
</dbReference>
<dbReference type="InterPro" id="IPR000209">
    <property type="entry name" value="Peptidase_S8/S53_dom"/>
</dbReference>
<dbReference type="Gene3D" id="3.30.70.80">
    <property type="entry name" value="Peptidase S8 propeptide/proteinase inhibitor I9"/>
    <property type="match status" value="1"/>
</dbReference>
<organism evidence="12 13">
    <name type="scientific">Ramalina farinacea</name>
    <dbReference type="NCBI Taxonomy" id="258253"/>
    <lineage>
        <taxon>Eukaryota</taxon>
        <taxon>Fungi</taxon>
        <taxon>Dikarya</taxon>
        <taxon>Ascomycota</taxon>
        <taxon>Pezizomycotina</taxon>
        <taxon>Lecanoromycetes</taxon>
        <taxon>OSLEUM clade</taxon>
        <taxon>Lecanoromycetidae</taxon>
        <taxon>Lecanorales</taxon>
        <taxon>Lecanorineae</taxon>
        <taxon>Ramalinaceae</taxon>
        <taxon>Ramalina</taxon>
    </lineage>
</organism>
<comment type="similarity">
    <text evidence="1 8">Belongs to the peptidase S8 family.</text>
</comment>
<dbReference type="InterPro" id="IPR023828">
    <property type="entry name" value="Peptidase_S8_Ser-AS"/>
</dbReference>
<evidence type="ECO:0000256" key="6">
    <source>
        <dbReference type="ARBA" id="ARBA00023145"/>
    </source>
</evidence>
<keyword evidence="7" id="KW-0325">Glycoprotein</keyword>
<evidence type="ECO:0000313" key="13">
    <source>
        <dbReference type="Proteomes" id="UP001161017"/>
    </source>
</evidence>
<dbReference type="Gene3D" id="3.40.50.200">
    <property type="entry name" value="Peptidase S8/S53 domain"/>
    <property type="match status" value="1"/>
</dbReference>
<dbReference type="EC" id="3.4.21.48" evidence="12"/>
<evidence type="ECO:0000256" key="7">
    <source>
        <dbReference type="ARBA" id="ARBA00023180"/>
    </source>
</evidence>
<dbReference type="FunFam" id="3.30.70.80:FF:000006">
    <property type="entry name" value="Autophagic serine protease Alp2"/>
    <property type="match status" value="1"/>
</dbReference>
<dbReference type="InterPro" id="IPR036852">
    <property type="entry name" value="Peptidase_S8/S53_dom_sf"/>
</dbReference>
<dbReference type="InterPro" id="IPR022398">
    <property type="entry name" value="Peptidase_S8_His-AS"/>
</dbReference>
<evidence type="ECO:0000259" key="11">
    <source>
        <dbReference type="Pfam" id="PF05922"/>
    </source>
</evidence>
<dbReference type="PROSITE" id="PS00138">
    <property type="entry name" value="SUBTILASE_SER"/>
    <property type="match status" value="1"/>
</dbReference>
<evidence type="ECO:0000256" key="4">
    <source>
        <dbReference type="ARBA" id="ARBA00022801"/>
    </source>
</evidence>
<dbReference type="Pfam" id="PF05922">
    <property type="entry name" value="Inhibitor_I9"/>
    <property type="match status" value="1"/>
</dbReference>
<feature type="domain" description="Peptidase S8/S53" evidence="10">
    <location>
        <begin position="174"/>
        <end position="420"/>
    </location>
</feature>
<evidence type="ECO:0000259" key="10">
    <source>
        <dbReference type="Pfam" id="PF00082"/>
    </source>
</evidence>
<dbReference type="InterPro" id="IPR015500">
    <property type="entry name" value="Peptidase_S8_subtilisin-rel"/>
</dbReference>
<feature type="chain" id="PRO_5041303288" evidence="9">
    <location>
        <begin position="17"/>
        <end position="478"/>
    </location>
</feature>
<dbReference type="SUPFAM" id="SSF52743">
    <property type="entry name" value="Subtilisin-like"/>
    <property type="match status" value="1"/>
</dbReference>
<keyword evidence="4 8" id="KW-0378">Hydrolase</keyword>
<evidence type="ECO:0000256" key="8">
    <source>
        <dbReference type="PROSITE-ProRule" id="PRU01240"/>
    </source>
</evidence>
<dbReference type="GO" id="GO:0004252">
    <property type="term" value="F:serine-type endopeptidase activity"/>
    <property type="evidence" value="ECO:0007669"/>
    <property type="project" value="UniProtKB-UniRule"/>
</dbReference>
<feature type="domain" description="Inhibitor I9" evidence="11">
    <location>
        <begin position="43"/>
        <end position="136"/>
    </location>
</feature>
<keyword evidence="3 9" id="KW-0732">Signal</keyword>
<dbReference type="AlphaFoldDB" id="A0AA43TUQ9"/>
<evidence type="ECO:0000256" key="9">
    <source>
        <dbReference type="SAM" id="SignalP"/>
    </source>
</evidence>
<dbReference type="InterPro" id="IPR050131">
    <property type="entry name" value="Peptidase_S8_subtilisin-like"/>
</dbReference>
<protein>
    <submittedName>
        <fullName evidence="12">Proteinase B</fullName>
        <ecNumber evidence="12">3.4.21.48</ecNumber>
    </submittedName>
</protein>
<dbReference type="CDD" id="cd04077">
    <property type="entry name" value="Peptidases_S8_PCSK9_ProteinaseK_like"/>
    <property type="match status" value="1"/>
</dbReference>
<name>A0AA43TUQ9_9LECA</name>
<evidence type="ECO:0000256" key="3">
    <source>
        <dbReference type="ARBA" id="ARBA00022729"/>
    </source>
</evidence>
<dbReference type="PANTHER" id="PTHR43806">
    <property type="entry name" value="PEPTIDASE S8"/>
    <property type="match status" value="1"/>
</dbReference>
<reference evidence="12" key="1">
    <citation type="journal article" date="2023" name="Genome Biol. Evol.">
        <title>First Whole Genome Sequence and Flow Cytometry Genome Size Data for the Lichen-Forming Fungus Ramalina farinacea (Ascomycota).</title>
        <authorList>
            <person name="Llewellyn T."/>
            <person name="Mian S."/>
            <person name="Hill R."/>
            <person name="Leitch I.J."/>
            <person name="Gaya E."/>
        </authorList>
    </citation>
    <scope>NUCLEOTIDE SEQUENCE</scope>
    <source>
        <strain evidence="12">LIQ254RAFAR</strain>
    </source>
</reference>
<evidence type="ECO:0000256" key="1">
    <source>
        <dbReference type="ARBA" id="ARBA00011073"/>
    </source>
</evidence>
<evidence type="ECO:0000256" key="2">
    <source>
        <dbReference type="ARBA" id="ARBA00022670"/>
    </source>
</evidence>
<dbReference type="PANTHER" id="PTHR43806:SF11">
    <property type="entry name" value="CEREVISIN-RELATED"/>
    <property type="match status" value="1"/>
</dbReference>
<dbReference type="Proteomes" id="UP001161017">
    <property type="component" value="Unassembled WGS sequence"/>
</dbReference>
<dbReference type="InterPro" id="IPR010259">
    <property type="entry name" value="S8pro/Inhibitor_I9"/>
</dbReference>
<accession>A0AA43TUQ9</accession>
<dbReference type="EMBL" id="JAPUFD010000018">
    <property type="protein sequence ID" value="MDI1492301.1"/>
    <property type="molecule type" value="Genomic_DNA"/>
</dbReference>